<dbReference type="Pfam" id="PF07804">
    <property type="entry name" value="HipA_C"/>
    <property type="match status" value="1"/>
</dbReference>
<evidence type="ECO:0000259" key="5">
    <source>
        <dbReference type="Pfam" id="PF13657"/>
    </source>
</evidence>
<keyword evidence="3" id="KW-0418">Kinase</keyword>
<dbReference type="EMBL" id="JAVRQI010000007">
    <property type="protein sequence ID" value="MDT1062374.1"/>
    <property type="molecule type" value="Genomic_DNA"/>
</dbReference>
<dbReference type="NCBIfam" id="TIGR03071">
    <property type="entry name" value="couple_hipA"/>
    <property type="match status" value="1"/>
</dbReference>
<organism evidence="6 7">
    <name type="scientific">Paracoccus broussonetiae</name>
    <dbReference type="NCBI Taxonomy" id="3075834"/>
    <lineage>
        <taxon>Bacteria</taxon>
        <taxon>Pseudomonadati</taxon>
        <taxon>Pseudomonadota</taxon>
        <taxon>Alphaproteobacteria</taxon>
        <taxon>Rhodobacterales</taxon>
        <taxon>Paracoccaceae</taxon>
        <taxon>Paracoccus</taxon>
    </lineage>
</organism>
<evidence type="ECO:0000313" key="6">
    <source>
        <dbReference type="EMBL" id="MDT1062374.1"/>
    </source>
</evidence>
<keyword evidence="2" id="KW-0808">Transferase</keyword>
<dbReference type="InterPro" id="IPR012893">
    <property type="entry name" value="HipA-like_C"/>
</dbReference>
<evidence type="ECO:0000256" key="2">
    <source>
        <dbReference type="ARBA" id="ARBA00022679"/>
    </source>
</evidence>
<accession>A0ABU3EDR2</accession>
<dbReference type="Gene3D" id="1.10.1070.20">
    <property type="match status" value="1"/>
</dbReference>
<dbReference type="InterPro" id="IPR017508">
    <property type="entry name" value="HipA_N1"/>
</dbReference>
<evidence type="ECO:0000259" key="4">
    <source>
        <dbReference type="Pfam" id="PF07804"/>
    </source>
</evidence>
<proteinExistence type="inferred from homology"/>
<feature type="domain" description="HipA-like C-terminal" evidence="4">
    <location>
        <begin position="149"/>
        <end position="403"/>
    </location>
</feature>
<dbReference type="Pfam" id="PF13657">
    <property type="entry name" value="Couple_hipA"/>
    <property type="match status" value="1"/>
</dbReference>
<name>A0ABU3EDR2_9RHOB</name>
<feature type="domain" description="HipA N-terminal subdomain 1" evidence="5">
    <location>
        <begin position="5"/>
        <end position="101"/>
    </location>
</feature>
<dbReference type="PANTHER" id="PTHR37419">
    <property type="entry name" value="SERINE/THREONINE-PROTEIN KINASE TOXIN HIPA"/>
    <property type="match status" value="1"/>
</dbReference>
<evidence type="ECO:0000313" key="7">
    <source>
        <dbReference type="Proteomes" id="UP001251085"/>
    </source>
</evidence>
<dbReference type="Proteomes" id="UP001251085">
    <property type="component" value="Unassembled WGS sequence"/>
</dbReference>
<evidence type="ECO:0000256" key="3">
    <source>
        <dbReference type="ARBA" id="ARBA00022777"/>
    </source>
</evidence>
<sequence>MKIPVFYDRFQVGDLVVDGQGAVSFAYDPRWQAARGAFPLSLTMPLSRRDHAPERVHPWIANLLPEEGQLATLARRLGVAQGDTVAILREIGGDTAGALSFGAPSLRAAWDWLPLTRHYRSDDPEQALARHFEDLRQRPFLIGEDGVRLSLAGGQQKSALAVLDGDGRPRLGLPESGDQLVIPRDGAPSTVIIKPDNPNLPGIVENEAYCLALAQAIGIPAAPASIARAGGRTALIVARYDRALRADGTIRRLHQEDLAQVRAIPPERKYERGTLPGPSLSDLLTTGGPDWRAAFGADAGLGGAGRARLLDQVIFNILVANTDAHAKNYSLLLDGTPRLAPLYDVSTVLGWDHVNQYHAQNLAGRKRKPGDIARRHWDAIAESAGFNPRQLRLRVQELVDGIVHHGHPVARAVSENPAASRPMVEHVRDLIEGNALRISGRLGPG</sequence>
<evidence type="ECO:0000256" key="1">
    <source>
        <dbReference type="ARBA" id="ARBA00010164"/>
    </source>
</evidence>
<comment type="similarity">
    <text evidence="1">Belongs to the HipA Ser/Thr kinase family.</text>
</comment>
<protein>
    <submittedName>
        <fullName evidence="6">HipA domain-containing protein</fullName>
    </submittedName>
</protein>
<reference evidence="7" key="1">
    <citation type="submission" date="2023-07" db="EMBL/GenBank/DDBJ databases">
        <title>Characterization of two Paracoccaceae strains isolated from Phycosphere and proposal of Xinfangfangia lacusdiani sp. nov.</title>
        <authorList>
            <person name="Deng Y."/>
            <person name="Zhang Y.Q."/>
        </authorList>
    </citation>
    <scope>NUCLEOTIDE SEQUENCE [LARGE SCALE GENOMIC DNA]</scope>
    <source>
        <strain evidence="7">CPCC 101403</strain>
    </source>
</reference>
<dbReference type="RefSeq" id="WP_311759471.1">
    <property type="nucleotide sequence ID" value="NZ_JAVRQI010000007.1"/>
</dbReference>
<dbReference type="InterPro" id="IPR052028">
    <property type="entry name" value="HipA_Ser/Thr_kinase"/>
</dbReference>
<keyword evidence="7" id="KW-1185">Reference proteome</keyword>
<gene>
    <name evidence="6" type="ORF">RM190_10915</name>
</gene>
<dbReference type="PANTHER" id="PTHR37419:SF1">
    <property type="entry name" value="SERINE_THREONINE-PROTEIN KINASE TOXIN HIPA"/>
    <property type="match status" value="1"/>
</dbReference>
<comment type="caution">
    <text evidence="6">The sequence shown here is derived from an EMBL/GenBank/DDBJ whole genome shotgun (WGS) entry which is preliminary data.</text>
</comment>